<evidence type="ECO:0000313" key="2">
    <source>
        <dbReference type="Proteomes" id="UP000626092"/>
    </source>
</evidence>
<protein>
    <submittedName>
        <fullName evidence="1">Uncharacterized protein</fullName>
    </submittedName>
</protein>
<sequence>MSPTHLHLCSFTTPSPLHAATPPPHHHRCYNSAPLPLPLRLHSSASKMPSYSSPTPLLLLRFITSASATCRRCRSTSSTLLHVVATPPHHLHNFTAAPLPPLPLCLSVSKRPPIRTPTSNTPPHTIRWKAFTVRHRRSHPSVTTSGFHITAADDNTAIASPRRRSLTTPLLSTTDATQQQQPTVDQTMLSVGDQKSQTMSRSAGTHRLLQKNTTKHGQNGIFRV</sequence>
<keyword evidence="2" id="KW-1185">Reference proteome</keyword>
<dbReference type="AlphaFoldDB" id="A0A834GWG2"/>
<evidence type="ECO:0000313" key="1">
    <source>
        <dbReference type="EMBL" id="KAF7140501.1"/>
    </source>
</evidence>
<dbReference type="EMBL" id="WJXA01000006">
    <property type="protein sequence ID" value="KAF7140501.1"/>
    <property type="molecule type" value="Genomic_DNA"/>
</dbReference>
<proteinExistence type="predicted"/>
<dbReference type="Proteomes" id="UP000626092">
    <property type="component" value="Unassembled WGS sequence"/>
</dbReference>
<organism evidence="1 2">
    <name type="scientific">Rhododendron simsii</name>
    <name type="common">Sims's rhododendron</name>
    <dbReference type="NCBI Taxonomy" id="118357"/>
    <lineage>
        <taxon>Eukaryota</taxon>
        <taxon>Viridiplantae</taxon>
        <taxon>Streptophyta</taxon>
        <taxon>Embryophyta</taxon>
        <taxon>Tracheophyta</taxon>
        <taxon>Spermatophyta</taxon>
        <taxon>Magnoliopsida</taxon>
        <taxon>eudicotyledons</taxon>
        <taxon>Gunneridae</taxon>
        <taxon>Pentapetalae</taxon>
        <taxon>asterids</taxon>
        <taxon>Ericales</taxon>
        <taxon>Ericaceae</taxon>
        <taxon>Ericoideae</taxon>
        <taxon>Rhodoreae</taxon>
        <taxon>Rhododendron</taxon>
    </lineage>
</organism>
<reference evidence="1" key="1">
    <citation type="submission" date="2019-11" db="EMBL/GenBank/DDBJ databases">
        <authorList>
            <person name="Liu Y."/>
            <person name="Hou J."/>
            <person name="Li T.-Q."/>
            <person name="Guan C.-H."/>
            <person name="Wu X."/>
            <person name="Wu H.-Z."/>
            <person name="Ling F."/>
            <person name="Zhang R."/>
            <person name="Shi X.-G."/>
            <person name="Ren J.-P."/>
            <person name="Chen E.-F."/>
            <person name="Sun J.-M."/>
        </authorList>
    </citation>
    <scope>NUCLEOTIDE SEQUENCE</scope>
    <source>
        <strain evidence="1">Adult_tree_wgs_1</strain>
        <tissue evidence="1">Leaves</tissue>
    </source>
</reference>
<gene>
    <name evidence="1" type="ORF">RHSIM_Rhsim06G0047600</name>
</gene>
<comment type="caution">
    <text evidence="1">The sequence shown here is derived from an EMBL/GenBank/DDBJ whole genome shotgun (WGS) entry which is preliminary data.</text>
</comment>
<name>A0A834GWG2_RHOSS</name>
<accession>A0A834GWG2</accession>